<evidence type="ECO:0000256" key="1">
    <source>
        <dbReference type="ARBA" id="ARBA00001933"/>
    </source>
</evidence>
<dbReference type="InterPro" id="IPR015421">
    <property type="entry name" value="PyrdxlP-dep_Trfase_major"/>
</dbReference>
<evidence type="ECO:0000256" key="19">
    <source>
        <dbReference type="SAM" id="SignalP"/>
    </source>
</evidence>
<evidence type="ECO:0000313" key="20">
    <source>
        <dbReference type="EMBL" id="KNC46143.1"/>
    </source>
</evidence>
<dbReference type="Gene3D" id="3.40.640.10">
    <property type="entry name" value="Type I PLP-dependent aspartate aminotransferase-like (Major domain)"/>
    <property type="match status" value="1"/>
</dbReference>
<evidence type="ECO:0000256" key="10">
    <source>
        <dbReference type="ARBA" id="ARBA00023098"/>
    </source>
</evidence>
<dbReference type="eggNOG" id="KOG1383">
    <property type="taxonomic scope" value="Eukaryota"/>
</dbReference>
<dbReference type="EMBL" id="GL349433">
    <property type="protein sequence ID" value="KNC46143.1"/>
    <property type="molecule type" value="Genomic_DNA"/>
</dbReference>
<dbReference type="Pfam" id="PF00282">
    <property type="entry name" value="Pyridoxal_deC"/>
    <property type="match status" value="1"/>
</dbReference>
<evidence type="ECO:0000256" key="6">
    <source>
        <dbReference type="ARBA" id="ARBA00022824"/>
    </source>
</evidence>
<proteinExistence type="inferred from homology"/>
<dbReference type="PROSITE" id="PS51257">
    <property type="entry name" value="PROKAR_LIPOPROTEIN"/>
    <property type="match status" value="1"/>
</dbReference>
<dbReference type="Gene3D" id="6.10.140.2150">
    <property type="match status" value="1"/>
</dbReference>
<dbReference type="OrthoDB" id="10254570at2759"/>
<evidence type="ECO:0000256" key="5">
    <source>
        <dbReference type="ARBA" id="ARBA00022692"/>
    </source>
</evidence>
<dbReference type="GeneID" id="25560077"/>
<comment type="subcellular location">
    <subcellularLocation>
        <location evidence="2">Endoplasmic reticulum membrane</location>
        <topology evidence="2">Single-pass membrane protein</topology>
    </subcellularLocation>
</comment>
<evidence type="ECO:0000313" key="21">
    <source>
        <dbReference type="Proteomes" id="UP000054408"/>
    </source>
</evidence>
<evidence type="ECO:0000256" key="15">
    <source>
        <dbReference type="ARBA" id="ARBA00042568"/>
    </source>
</evidence>
<dbReference type="InterPro" id="IPR050477">
    <property type="entry name" value="GrpII_AminoAcid_Decarb"/>
</dbReference>
<comment type="pathway">
    <text evidence="4">Sphingolipid metabolism.</text>
</comment>
<dbReference type="GO" id="GO:0030149">
    <property type="term" value="P:sphingolipid catabolic process"/>
    <property type="evidence" value="ECO:0007669"/>
    <property type="project" value="TreeGrafter"/>
</dbReference>
<evidence type="ECO:0000256" key="8">
    <source>
        <dbReference type="ARBA" id="ARBA00022919"/>
    </source>
</evidence>
<dbReference type="InterPro" id="IPR015422">
    <property type="entry name" value="PyrdxlP-dep_Trfase_small"/>
</dbReference>
<dbReference type="Gene3D" id="3.90.1150.10">
    <property type="entry name" value="Aspartate Aminotransferase, domain 1"/>
    <property type="match status" value="1"/>
</dbReference>
<evidence type="ECO:0000256" key="16">
    <source>
        <dbReference type="PIRSR" id="PIRSR602129-50"/>
    </source>
</evidence>
<gene>
    <name evidence="20" type="ORF">AMSG_00261</name>
</gene>
<accession>A0A0L0D4B9</accession>
<protein>
    <recommendedName>
        <fullName evidence="14">sphinganine-1-phosphate aldolase</fullName>
        <ecNumber evidence="14">4.1.2.27</ecNumber>
    </recommendedName>
    <alternativeName>
        <fullName evidence="15">Sphingosine-1-phosphate aldolase</fullName>
    </alternativeName>
</protein>
<dbReference type="OMA" id="MILAAFH"/>
<feature type="modified residue" description="N6-(pyridoxal phosphate)lysine" evidence="16">
    <location>
        <position position="402"/>
    </location>
</feature>
<evidence type="ECO:0000256" key="2">
    <source>
        <dbReference type="ARBA" id="ARBA00004389"/>
    </source>
</evidence>
<organism evidence="20 21">
    <name type="scientific">Thecamonas trahens ATCC 50062</name>
    <dbReference type="NCBI Taxonomy" id="461836"/>
    <lineage>
        <taxon>Eukaryota</taxon>
        <taxon>Apusozoa</taxon>
        <taxon>Apusomonadida</taxon>
        <taxon>Apusomonadidae</taxon>
        <taxon>Thecamonas</taxon>
    </lineage>
</organism>
<dbReference type="GO" id="GO:0005789">
    <property type="term" value="C:endoplasmic reticulum membrane"/>
    <property type="evidence" value="ECO:0007669"/>
    <property type="project" value="UniProtKB-SubCell"/>
</dbReference>
<dbReference type="InterPro" id="IPR015424">
    <property type="entry name" value="PyrdxlP-dep_Trfase"/>
</dbReference>
<keyword evidence="6" id="KW-0256">Endoplasmic reticulum</keyword>
<evidence type="ECO:0000256" key="7">
    <source>
        <dbReference type="ARBA" id="ARBA00022898"/>
    </source>
</evidence>
<dbReference type="STRING" id="461836.A0A0L0D4B9"/>
<comment type="cofactor">
    <cofactor evidence="1 16 17">
        <name>pyridoxal 5'-phosphate</name>
        <dbReference type="ChEBI" id="CHEBI:597326"/>
    </cofactor>
</comment>
<dbReference type="GO" id="GO:0008117">
    <property type="term" value="F:sphinganine-1-phosphate aldolase activity"/>
    <property type="evidence" value="ECO:0007669"/>
    <property type="project" value="UniProtKB-EC"/>
</dbReference>
<dbReference type="AlphaFoldDB" id="A0A0L0D4B9"/>
<dbReference type="EC" id="4.1.2.27" evidence="14"/>
<comment type="similarity">
    <text evidence="13">Belongs to the group II decarboxylase family. Sphingosine-1-phosphate lyase subfamily.</text>
</comment>
<evidence type="ECO:0000256" key="11">
    <source>
        <dbReference type="ARBA" id="ARBA00023136"/>
    </source>
</evidence>
<dbReference type="FunFam" id="6.10.140.2150:FF:000001">
    <property type="entry name" value="Sphingosine-1-phosphate lyase 1"/>
    <property type="match status" value="1"/>
</dbReference>
<evidence type="ECO:0000256" key="9">
    <source>
        <dbReference type="ARBA" id="ARBA00022989"/>
    </source>
</evidence>
<keyword evidence="9 18" id="KW-1133">Transmembrane helix</keyword>
<feature type="signal peptide" evidence="19">
    <location>
        <begin position="1"/>
        <end position="26"/>
    </location>
</feature>
<dbReference type="GO" id="GO:0030170">
    <property type="term" value="F:pyridoxal phosphate binding"/>
    <property type="evidence" value="ECO:0007669"/>
    <property type="project" value="InterPro"/>
</dbReference>
<keyword evidence="5 18" id="KW-0812">Transmembrane</keyword>
<feature type="chain" id="PRO_5005537108" description="sphinganine-1-phosphate aldolase" evidence="19">
    <location>
        <begin position="27"/>
        <end position="610"/>
    </location>
</feature>
<evidence type="ECO:0000256" key="3">
    <source>
        <dbReference type="ARBA" id="ARBA00004760"/>
    </source>
</evidence>
<dbReference type="GO" id="GO:0019752">
    <property type="term" value="P:carboxylic acid metabolic process"/>
    <property type="evidence" value="ECO:0007669"/>
    <property type="project" value="InterPro"/>
</dbReference>
<sequence length="610" mass="63763">MDMATAKQVAMVGAVVGCVCVAAAWASETVPVVPVAGEGIASGGGSNATGGDGLVVAAADAAAAVVSGVGLWLENMVEAQTAGLRAWQIGLVSILGYVAVCWVVRVVSAPEPLLARAKKEIFRLAKTVPAVRAYVDGQIEKQLESMGATLFDPLPEEPMYYALPDAGLPVADVLAATDRMLVKGHVDWAGGKVSGTVYHGGKEWTEFMGAVVGKYIWTNPLHADVFPGVRRMEAEVVAMTLSMYNAPRTAGGVMTTGGTESILMACKAYRDRGYERGISAPEMVVPDTIHAAFDKAAGYFGIHMVHVPVDPVTRAADVGAMAAAINRNTIFIAGSAPSYPHGVVDPIQELAALAASHDIGMHVDCCLGGFLVPFMADAGYPLAEVFDFRAAGVTSISADTHKYGFAPKGASVVMFSTQALRHYMYFVAPDWPGGIYASPSICGSRAGSAIAGTWAAMMAHGRAGYVASTKSIVETTRKIAAGVAAIDGLFLYGSGEVCVVGFASNIFDIYLLSSAMSKRGWNLSTCQQPSSLHLAVTVPHTQPGVADEFLADLAECTAVLMKDPIAPRDGIGAIYGMAESIPDRSLVSQMAHGFIDVMYRVDTTQGDHLG</sequence>
<keyword evidence="19" id="KW-0732">Signal</keyword>
<dbReference type="SUPFAM" id="SSF53383">
    <property type="entry name" value="PLP-dependent transferases"/>
    <property type="match status" value="1"/>
</dbReference>
<keyword evidence="21" id="KW-1185">Reference proteome</keyword>
<evidence type="ECO:0000256" key="18">
    <source>
        <dbReference type="SAM" id="Phobius"/>
    </source>
</evidence>
<reference evidence="20 21" key="1">
    <citation type="submission" date="2010-05" db="EMBL/GenBank/DDBJ databases">
        <title>The Genome Sequence of Thecamonas trahens ATCC 50062.</title>
        <authorList>
            <consortium name="The Broad Institute Genome Sequencing Platform"/>
            <person name="Russ C."/>
            <person name="Cuomo C."/>
            <person name="Shea T."/>
            <person name="Young S.K."/>
            <person name="Zeng Q."/>
            <person name="Koehrsen M."/>
            <person name="Haas B."/>
            <person name="Borodovsky M."/>
            <person name="Guigo R."/>
            <person name="Alvarado L."/>
            <person name="Berlin A."/>
            <person name="Bochicchio J."/>
            <person name="Borenstein D."/>
            <person name="Chapman S."/>
            <person name="Chen Z."/>
            <person name="Freedman E."/>
            <person name="Gellesch M."/>
            <person name="Goldberg J."/>
            <person name="Griggs A."/>
            <person name="Gujja S."/>
            <person name="Heilman E."/>
            <person name="Heiman D."/>
            <person name="Hepburn T."/>
            <person name="Howarth C."/>
            <person name="Jen D."/>
            <person name="Larson L."/>
            <person name="Mehta T."/>
            <person name="Park D."/>
            <person name="Pearson M."/>
            <person name="Roberts A."/>
            <person name="Saif S."/>
            <person name="Shenoy N."/>
            <person name="Sisk P."/>
            <person name="Stolte C."/>
            <person name="Sykes S."/>
            <person name="Thomson T."/>
            <person name="Walk T."/>
            <person name="White J."/>
            <person name="Yandava C."/>
            <person name="Burger G."/>
            <person name="Gray M.W."/>
            <person name="Holland P.W.H."/>
            <person name="King N."/>
            <person name="Lang F.B.F."/>
            <person name="Roger A.J."/>
            <person name="Ruiz-Trillo I."/>
            <person name="Lander E."/>
            <person name="Nusbaum C."/>
        </authorList>
    </citation>
    <scope>NUCLEOTIDE SEQUENCE [LARGE SCALE GENOMIC DNA]</scope>
    <source>
        <strain evidence="20 21">ATCC 50062</strain>
    </source>
</reference>
<feature type="transmembrane region" description="Helical" evidence="18">
    <location>
        <begin position="86"/>
        <end position="107"/>
    </location>
</feature>
<dbReference type="FunFam" id="3.40.640.10:FF:000020">
    <property type="entry name" value="sphingosine-1-phosphate lyase 1"/>
    <property type="match status" value="1"/>
</dbReference>
<keyword evidence="12 17" id="KW-0456">Lyase</keyword>
<evidence type="ECO:0000256" key="13">
    <source>
        <dbReference type="ARBA" id="ARBA00038302"/>
    </source>
</evidence>
<dbReference type="PANTHER" id="PTHR42735">
    <property type="match status" value="1"/>
</dbReference>
<evidence type="ECO:0000256" key="12">
    <source>
        <dbReference type="ARBA" id="ARBA00023239"/>
    </source>
</evidence>
<comment type="pathway">
    <text evidence="3">Lipid metabolism; sphingolipid metabolism.</text>
</comment>
<evidence type="ECO:0000256" key="17">
    <source>
        <dbReference type="RuleBase" id="RU000382"/>
    </source>
</evidence>
<name>A0A0L0D4B9_THETB</name>
<keyword evidence="10" id="KW-0443">Lipid metabolism</keyword>
<feature type="transmembrane region" description="Helical" evidence="18">
    <location>
        <begin position="54"/>
        <end position="74"/>
    </location>
</feature>
<evidence type="ECO:0000256" key="4">
    <source>
        <dbReference type="ARBA" id="ARBA00004991"/>
    </source>
</evidence>
<dbReference type="InterPro" id="IPR002129">
    <property type="entry name" value="PyrdxlP-dep_de-COase"/>
</dbReference>
<evidence type="ECO:0000256" key="14">
    <source>
        <dbReference type="ARBA" id="ARBA00038965"/>
    </source>
</evidence>
<keyword evidence="8" id="KW-0746">Sphingolipid metabolism</keyword>
<keyword evidence="11 18" id="KW-0472">Membrane</keyword>
<dbReference type="RefSeq" id="XP_013763120.1">
    <property type="nucleotide sequence ID" value="XM_013907666.1"/>
</dbReference>
<keyword evidence="7 16" id="KW-0663">Pyridoxal phosphate</keyword>
<dbReference type="PANTHER" id="PTHR42735:SF6">
    <property type="entry name" value="SPHINGOSINE-1-PHOSPHATE LYASE 1"/>
    <property type="match status" value="1"/>
</dbReference>
<dbReference type="Proteomes" id="UP000054408">
    <property type="component" value="Unassembled WGS sequence"/>
</dbReference>